<dbReference type="AlphaFoldDB" id="A0A4P9XM81"/>
<dbReference type="EMBL" id="KZ992900">
    <property type="protein sequence ID" value="RKP06360.1"/>
    <property type="molecule type" value="Genomic_DNA"/>
</dbReference>
<protein>
    <submittedName>
        <fullName evidence="1">Uncharacterized protein</fullName>
    </submittedName>
</protein>
<gene>
    <name evidence="1" type="ORF">THASP1DRAFT_31820</name>
</gene>
<evidence type="ECO:0000313" key="2">
    <source>
        <dbReference type="Proteomes" id="UP000271241"/>
    </source>
</evidence>
<reference evidence="2" key="1">
    <citation type="journal article" date="2018" name="Nat. Microbiol.">
        <title>Leveraging single-cell genomics to expand the fungal tree of life.</title>
        <authorList>
            <person name="Ahrendt S.R."/>
            <person name="Quandt C.A."/>
            <person name="Ciobanu D."/>
            <person name="Clum A."/>
            <person name="Salamov A."/>
            <person name="Andreopoulos B."/>
            <person name="Cheng J.F."/>
            <person name="Woyke T."/>
            <person name="Pelin A."/>
            <person name="Henrissat B."/>
            <person name="Reynolds N.K."/>
            <person name="Benny G.L."/>
            <person name="Smith M.E."/>
            <person name="James T.Y."/>
            <person name="Grigoriev I.V."/>
        </authorList>
    </citation>
    <scope>NUCLEOTIDE SEQUENCE [LARGE SCALE GENOMIC DNA]</scope>
    <source>
        <strain evidence="2">RSA 1356</strain>
    </source>
</reference>
<proteinExistence type="predicted"/>
<name>A0A4P9XM81_9FUNG</name>
<keyword evidence="2" id="KW-1185">Reference proteome</keyword>
<dbReference type="Proteomes" id="UP000271241">
    <property type="component" value="Unassembled WGS sequence"/>
</dbReference>
<evidence type="ECO:0000313" key="1">
    <source>
        <dbReference type="EMBL" id="RKP06360.1"/>
    </source>
</evidence>
<sequence>MDIISVEYERDTYNSRKVTCKLWQTPSDEAVALKWKATRRTSIRIFTGDIQLLNIDDSSFIMGLDGLGPSSLSSSTILLIDIANDISGTSLEERWARSMKAGIISPIESRNLVAVHQDRDLVTLLSLSNGADVHRVYLSCWMQNGLYPLESQWARMTDKDIWHDPKNDAALDIHDEAVQVSSPTAALYSHEDTHIVIDYTGDVQWRKCTFTTGKLPTAEYSSLIAEYKRKAVERARIRDESERTVWDIYAEDMQAYEQGLRNLREKLADDSRPVPPLLTRLLRDMETGGGVAIGGPDASMRAFMEMERQMKQQQRGSG</sequence>
<accession>A0A4P9XM81</accession>
<organism evidence="1 2">
    <name type="scientific">Thamnocephalis sphaerospora</name>
    <dbReference type="NCBI Taxonomy" id="78915"/>
    <lineage>
        <taxon>Eukaryota</taxon>
        <taxon>Fungi</taxon>
        <taxon>Fungi incertae sedis</taxon>
        <taxon>Zoopagomycota</taxon>
        <taxon>Zoopagomycotina</taxon>
        <taxon>Zoopagomycetes</taxon>
        <taxon>Zoopagales</taxon>
        <taxon>Sigmoideomycetaceae</taxon>
        <taxon>Thamnocephalis</taxon>
    </lineage>
</organism>